<dbReference type="AlphaFoldDB" id="A0A413FLN9"/>
<feature type="domain" description="Peptidase M20 dimerisation" evidence="4">
    <location>
        <begin position="210"/>
        <end position="307"/>
    </location>
</feature>
<dbReference type="InterPro" id="IPR002933">
    <property type="entry name" value="Peptidase_M20"/>
</dbReference>
<dbReference type="InterPro" id="IPR010158">
    <property type="entry name" value="Amidase_Cbmase"/>
</dbReference>
<dbReference type="SUPFAM" id="SSF53187">
    <property type="entry name" value="Zn-dependent exopeptidases"/>
    <property type="match status" value="1"/>
</dbReference>
<feature type="binding site" evidence="3">
    <location>
        <position position="379"/>
    </location>
    <ligand>
        <name>Zn(2+)</name>
        <dbReference type="ChEBI" id="CHEBI:29105"/>
        <label>2</label>
    </ligand>
</feature>
<name>A0A413FLN9_9FIRM</name>
<comment type="caution">
    <text evidence="5">The sequence shown here is derived from an EMBL/GenBank/DDBJ whole genome shotgun (WGS) entry which is preliminary data.</text>
</comment>
<reference evidence="5 6" key="1">
    <citation type="submission" date="2018-08" db="EMBL/GenBank/DDBJ databases">
        <title>A genome reference for cultivated species of the human gut microbiota.</title>
        <authorList>
            <person name="Zou Y."/>
            <person name="Xue W."/>
            <person name="Luo G."/>
        </authorList>
    </citation>
    <scope>NUCLEOTIDE SEQUENCE [LARGE SCALE GENOMIC DNA]</scope>
    <source>
        <strain evidence="5 6">AF04-15</strain>
    </source>
</reference>
<feature type="binding site" evidence="3">
    <location>
        <position position="93"/>
    </location>
    <ligand>
        <name>Zn(2+)</name>
        <dbReference type="ChEBI" id="CHEBI:29105"/>
        <label>2</label>
    </ligand>
</feature>
<keyword evidence="2 5" id="KW-0378">Hydrolase</keyword>
<sequence length="412" mass="44034">MLSINGARLMERIHALGEIGKDAEGRRTRLAASDAEKEGRDLVAGWIREAGLELVVDRIGNMFGIWQTAENRQEKPLMTGSHIDTVINAGQYDGCLGVIGGIEVIKTLREAGIRTARPVVVGAFTNEEGVRYSPDMMGSLVYAGGMAVDEALAMVGTDGTVLGEELKRTGYEGTVQPGFLQPEAFVELHIEQGPIMDVENVKIGAVENLQGIHWQRVTIEGAANHAGTTPTALRADAGLAAAKVNVFLRQLVEKSGGVATMGTIRLEPNAINVIPSRAVFTVDLRNSDKAKLEADEKALAGYFNELEQSDHVKISTERLTEFDPVLFDQGIVSTIEQAAAARGLSCRRMTSGAGQDAQMLARICPTAMIFVPSIGGISHNPKEYTRDEDAVAGANVLLDVVKELAGGSECPV</sequence>
<proteinExistence type="inferred from homology"/>
<protein>
    <submittedName>
        <fullName evidence="5">Zn-dependent hydrolase</fullName>
    </submittedName>
</protein>
<feature type="binding site" evidence="3">
    <location>
        <position position="82"/>
    </location>
    <ligand>
        <name>Zn(2+)</name>
        <dbReference type="ChEBI" id="CHEBI:29105"/>
        <label>1</label>
    </ligand>
</feature>
<organism evidence="5 6">
    <name type="scientific">Enterocloster asparagiformis</name>
    <dbReference type="NCBI Taxonomy" id="333367"/>
    <lineage>
        <taxon>Bacteria</taxon>
        <taxon>Bacillati</taxon>
        <taxon>Bacillota</taxon>
        <taxon>Clostridia</taxon>
        <taxon>Lachnospirales</taxon>
        <taxon>Lachnospiraceae</taxon>
        <taxon>Enterocloster</taxon>
    </lineage>
</organism>
<dbReference type="EMBL" id="QSBM01000001">
    <property type="protein sequence ID" value="RGX33119.1"/>
    <property type="molecule type" value="Genomic_DNA"/>
</dbReference>
<feature type="binding site" evidence="3">
    <location>
        <position position="93"/>
    </location>
    <ligand>
        <name>Zn(2+)</name>
        <dbReference type="ChEBI" id="CHEBI:29105"/>
        <label>1</label>
    </ligand>
</feature>
<dbReference type="PANTHER" id="PTHR32494:SF5">
    <property type="entry name" value="ALLANTOATE AMIDOHYDROLASE"/>
    <property type="match status" value="1"/>
</dbReference>
<evidence type="ECO:0000313" key="5">
    <source>
        <dbReference type="EMBL" id="RGX33119.1"/>
    </source>
</evidence>
<dbReference type="Pfam" id="PF01546">
    <property type="entry name" value="Peptidase_M20"/>
    <property type="match status" value="1"/>
</dbReference>
<dbReference type="RefSeq" id="WP_117777043.1">
    <property type="nucleotide sequence ID" value="NZ_JAWRJJ010000042.1"/>
</dbReference>
<dbReference type="Gene3D" id="3.40.630.10">
    <property type="entry name" value="Zn peptidases"/>
    <property type="match status" value="1"/>
</dbReference>
<dbReference type="PANTHER" id="PTHR32494">
    <property type="entry name" value="ALLANTOATE DEIMINASE-RELATED"/>
    <property type="match status" value="1"/>
</dbReference>
<evidence type="ECO:0000256" key="1">
    <source>
        <dbReference type="ARBA" id="ARBA00006153"/>
    </source>
</evidence>
<keyword evidence="3" id="KW-0479">Metal-binding</keyword>
<feature type="binding site" evidence="3">
    <location>
        <position position="189"/>
    </location>
    <ligand>
        <name>Zn(2+)</name>
        <dbReference type="ChEBI" id="CHEBI:29105"/>
        <label>1</label>
    </ligand>
</feature>
<dbReference type="OrthoDB" id="9808195at2"/>
<comment type="similarity">
    <text evidence="1">Belongs to the peptidase M20 family.</text>
</comment>
<dbReference type="Pfam" id="PF07687">
    <property type="entry name" value="M20_dimer"/>
    <property type="match status" value="1"/>
</dbReference>
<evidence type="ECO:0000256" key="3">
    <source>
        <dbReference type="PIRSR" id="PIRSR001235-1"/>
    </source>
</evidence>
<dbReference type="CDD" id="cd03884">
    <property type="entry name" value="M20_bAS"/>
    <property type="match status" value="1"/>
</dbReference>
<dbReference type="Proteomes" id="UP000283880">
    <property type="component" value="Unassembled WGS sequence"/>
</dbReference>
<dbReference type="Gene3D" id="3.30.70.360">
    <property type="match status" value="1"/>
</dbReference>
<evidence type="ECO:0000259" key="4">
    <source>
        <dbReference type="Pfam" id="PF07687"/>
    </source>
</evidence>
<dbReference type="GO" id="GO:0046872">
    <property type="term" value="F:metal ion binding"/>
    <property type="evidence" value="ECO:0007669"/>
    <property type="project" value="UniProtKB-KW"/>
</dbReference>
<dbReference type="GO" id="GO:0016813">
    <property type="term" value="F:hydrolase activity, acting on carbon-nitrogen (but not peptide) bonds, in linear amidines"/>
    <property type="evidence" value="ECO:0007669"/>
    <property type="project" value="InterPro"/>
</dbReference>
<dbReference type="SUPFAM" id="SSF55031">
    <property type="entry name" value="Bacterial exopeptidase dimerisation domain"/>
    <property type="match status" value="1"/>
</dbReference>
<accession>A0A413FLN9</accession>
<evidence type="ECO:0000256" key="2">
    <source>
        <dbReference type="ARBA" id="ARBA00022801"/>
    </source>
</evidence>
<dbReference type="InterPro" id="IPR036264">
    <property type="entry name" value="Bact_exopeptidase_dim_dom"/>
</dbReference>
<dbReference type="PIRSF" id="PIRSF001235">
    <property type="entry name" value="Amidase_carbamoylase"/>
    <property type="match status" value="1"/>
</dbReference>
<dbReference type="NCBIfam" id="TIGR01879">
    <property type="entry name" value="hydantase"/>
    <property type="match status" value="1"/>
</dbReference>
<gene>
    <name evidence="5" type="ORF">DWV29_02630</name>
</gene>
<comment type="cofactor">
    <cofactor evidence="3">
        <name>Zn(2+)</name>
        <dbReference type="ChEBI" id="CHEBI:29105"/>
    </cofactor>
    <text evidence="3">Binds 2 Zn(2+) ions per subunit.</text>
</comment>
<keyword evidence="3" id="KW-0862">Zinc</keyword>
<dbReference type="InterPro" id="IPR011650">
    <property type="entry name" value="Peptidase_M20_dimer"/>
</dbReference>
<feature type="binding site" evidence="3">
    <location>
        <position position="128"/>
    </location>
    <ligand>
        <name>Zn(2+)</name>
        <dbReference type="ChEBI" id="CHEBI:29105"/>
        <label>2</label>
    </ligand>
</feature>
<evidence type="ECO:0000313" key="6">
    <source>
        <dbReference type="Proteomes" id="UP000283880"/>
    </source>
</evidence>